<evidence type="ECO:0000256" key="5">
    <source>
        <dbReference type="NCBIfam" id="TIGR00205"/>
    </source>
</evidence>
<dbReference type="Pfam" id="PF02049">
    <property type="entry name" value="FliE"/>
    <property type="match status" value="1"/>
</dbReference>
<reference evidence="6" key="1">
    <citation type="submission" date="2020-08" db="EMBL/GenBank/DDBJ databases">
        <authorList>
            <person name="Uke A."/>
            <person name="Chhe C."/>
            <person name="Baramee S."/>
            <person name="Kosugi A."/>
        </authorList>
    </citation>
    <scope>NUCLEOTIDE SEQUENCE</scope>
    <source>
        <strain evidence="6">DA-C8</strain>
    </source>
</reference>
<dbReference type="InterPro" id="IPR001624">
    <property type="entry name" value="FliE"/>
</dbReference>
<evidence type="ECO:0000313" key="7">
    <source>
        <dbReference type="Proteomes" id="UP000654993"/>
    </source>
</evidence>
<dbReference type="GO" id="GO:0005198">
    <property type="term" value="F:structural molecule activity"/>
    <property type="evidence" value="ECO:0007669"/>
    <property type="project" value="UniProtKB-UniRule"/>
</dbReference>
<name>A0A916QBK5_9BACL</name>
<dbReference type="GO" id="GO:0003774">
    <property type="term" value="F:cytoskeletal motor activity"/>
    <property type="evidence" value="ECO:0007669"/>
    <property type="project" value="InterPro"/>
</dbReference>
<comment type="caution">
    <text evidence="6">The sequence shown here is derived from an EMBL/GenBank/DDBJ whole genome shotgun (WGS) entry which is preliminary data.</text>
</comment>
<keyword evidence="7" id="KW-1185">Reference proteome</keyword>
<proteinExistence type="inferred from homology"/>
<evidence type="ECO:0000256" key="4">
    <source>
        <dbReference type="HAMAP-Rule" id="MF_00724"/>
    </source>
</evidence>
<dbReference type="NCBIfam" id="TIGR00205">
    <property type="entry name" value="fliE"/>
    <property type="match status" value="1"/>
</dbReference>
<dbReference type="PANTHER" id="PTHR34653">
    <property type="match status" value="1"/>
</dbReference>
<dbReference type="GO" id="GO:0009425">
    <property type="term" value="C:bacterial-type flagellum basal body"/>
    <property type="evidence" value="ECO:0007669"/>
    <property type="project" value="UniProtKB-SubCell"/>
</dbReference>
<evidence type="ECO:0000256" key="3">
    <source>
        <dbReference type="ARBA" id="ARBA00023143"/>
    </source>
</evidence>
<keyword evidence="3 4" id="KW-0975">Bacterial flagellum</keyword>
<dbReference type="PRINTS" id="PR01006">
    <property type="entry name" value="FLGHOOKFLIE"/>
</dbReference>
<comment type="subcellular location">
    <subcellularLocation>
        <location evidence="1 4">Bacterial flagellum basal body</location>
    </subcellularLocation>
</comment>
<evidence type="ECO:0000256" key="2">
    <source>
        <dbReference type="ARBA" id="ARBA00009272"/>
    </source>
</evidence>
<protein>
    <recommendedName>
        <fullName evidence="4 5">Flagellar hook-basal body complex protein FliE</fullName>
    </recommendedName>
</protein>
<dbReference type="PANTHER" id="PTHR34653:SF1">
    <property type="entry name" value="FLAGELLAR HOOK-BASAL BODY COMPLEX PROTEIN FLIE"/>
    <property type="match status" value="1"/>
</dbReference>
<dbReference type="Proteomes" id="UP000654993">
    <property type="component" value="Unassembled WGS sequence"/>
</dbReference>
<accession>A0A916QBK5</accession>
<comment type="similarity">
    <text evidence="2 4">Belongs to the FliE family.</text>
</comment>
<dbReference type="HAMAP" id="MF_00724">
    <property type="entry name" value="FliE"/>
    <property type="match status" value="1"/>
</dbReference>
<organism evidence="6 7">
    <name type="scientific">Insulibacter thermoxylanivorax</name>
    <dbReference type="NCBI Taxonomy" id="2749268"/>
    <lineage>
        <taxon>Bacteria</taxon>
        <taxon>Bacillati</taxon>
        <taxon>Bacillota</taxon>
        <taxon>Bacilli</taxon>
        <taxon>Bacillales</taxon>
        <taxon>Paenibacillaceae</taxon>
        <taxon>Insulibacter</taxon>
    </lineage>
</organism>
<dbReference type="EMBL" id="BMAQ01000006">
    <property type="protein sequence ID" value="GFR37735.1"/>
    <property type="molecule type" value="Genomic_DNA"/>
</dbReference>
<evidence type="ECO:0000313" key="6">
    <source>
        <dbReference type="EMBL" id="GFR37735.1"/>
    </source>
</evidence>
<dbReference type="GO" id="GO:0071973">
    <property type="term" value="P:bacterial-type flagellum-dependent cell motility"/>
    <property type="evidence" value="ECO:0007669"/>
    <property type="project" value="InterPro"/>
</dbReference>
<reference evidence="6" key="2">
    <citation type="journal article" date="2021" name="Data Brief">
        <title>Draft genome sequence data of the facultative, thermophilic, xylanolytic bacterium Paenibacillus sp. strain DA-C8.</title>
        <authorList>
            <person name="Chhe C."/>
            <person name="Uke A."/>
            <person name="Baramee S."/>
            <person name="Ungkulpasvich U."/>
            <person name="Tachaapaikoon C."/>
            <person name="Pason P."/>
            <person name="Waeonukul R."/>
            <person name="Ratanakhanokchai K."/>
            <person name="Kosugi A."/>
        </authorList>
    </citation>
    <scope>NUCLEOTIDE SEQUENCE</scope>
    <source>
        <strain evidence="6">DA-C8</strain>
    </source>
</reference>
<evidence type="ECO:0000256" key="1">
    <source>
        <dbReference type="ARBA" id="ARBA00004117"/>
    </source>
</evidence>
<sequence length="101" mass="11173">MMDMMKVQHLAPRAVNPAAEQKVGAVDVVKTFGEYLNDALESVNAQKQAADLLTQQFILGQISDVHSVTIAAEKASMALELTVQIRNKVIDAYQEIMRMQL</sequence>
<dbReference type="AlphaFoldDB" id="A0A916QBK5"/>
<gene>
    <name evidence="4" type="primary">fliE</name>
    <name evidence="6" type="ORF">PRECH8_10310</name>
</gene>